<dbReference type="InterPro" id="IPR023850">
    <property type="entry name" value="MftB"/>
</dbReference>
<gene>
    <name evidence="1" type="primary">mftB</name>
    <name evidence="1" type="ORF">IPN02_01970</name>
</gene>
<dbReference type="AlphaFoldDB" id="A0A936TBQ7"/>
<evidence type="ECO:0000313" key="1">
    <source>
        <dbReference type="EMBL" id="MBK9295646.1"/>
    </source>
</evidence>
<dbReference type="NCBIfam" id="TIGR03967">
    <property type="entry name" value="mycofact_MftB"/>
    <property type="match status" value="1"/>
</dbReference>
<sequence>MPADSVEVGVDVAGDADADPGVETEVDLDDAWALNPRVSLRPERFGALAYHFGNRRLSFLRHPDLVRVAEGLADADTVAEALRTAGVAEARWPSFQRALTTLAASDMVVRRPASNEVQPSGESDE</sequence>
<dbReference type="Pfam" id="PF26520">
    <property type="entry name" value="MftB_chaperone"/>
    <property type="match status" value="1"/>
</dbReference>
<protein>
    <submittedName>
        <fullName evidence="1">Mycofactocin biosynthesis chaperone MftB</fullName>
    </submittedName>
</protein>
<accession>A0A936TBQ7</accession>
<evidence type="ECO:0000313" key="2">
    <source>
        <dbReference type="Proteomes" id="UP000727993"/>
    </source>
</evidence>
<proteinExistence type="predicted"/>
<organism evidence="1 2">
    <name type="scientific">Candidatus Neomicrothrix subdominans</name>
    <dbReference type="NCBI Taxonomy" id="2954438"/>
    <lineage>
        <taxon>Bacteria</taxon>
        <taxon>Bacillati</taxon>
        <taxon>Actinomycetota</taxon>
        <taxon>Acidimicrobiia</taxon>
        <taxon>Acidimicrobiales</taxon>
        <taxon>Microthrixaceae</taxon>
        <taxon>Candidatus Neomicrothrix</taxon>
    </lineage>
</organism>
<dbReference type="EMBL" id="JADJZA010000001">
    <property type="protein sequence ID" value="MBK9295646.1"/>
    <property type="molecule type" value="Genomic_DNA"/>
</dbReference>
<comment type="caution">
    <text evidence="1">The sequence shown here is derived from an EMBL/GenBank/DDBJ whole genome shotgun (WGS) entry which is preliminary data.</text>
</comment>
<reference evidence="1 2" key="1">
    <citation type="submission" date="2020-10" db="EMBL/GenBank/DDBJ databases">
        <title>Connecting structure to function with the recovery of over 1000 high-quality activated sludge metagenome-assembled genomes encoding full-length rRNA genes using long-read sequencing.</title>
        <authorList>
            <person name="Singleton C.M."/>
            <person name="Petriglieri F."/>
            <person name="Kristensen J.M."/>
            <person name="Kirkegaard R.H."/>
            <person name="Michaelsen T.Y."/>
            <person name="Andersen M.H."/>
            <person name="Karst S.M."/>
            <person name="Dueholm M.S."/>
            <person name="Nielsen P.H."/>
            <person name="Albertsen M."/>
        </authorList>
    </citation>
    <scope>NUCLEOTIDE SEQUENCE [LARGE SCALE GENOMIC DNA]</scope>
    <source>
        <strain evidence="1">Lyne_18-Q3-R50-59_MAXAC.006</strain>
    </source>
</reference>
<name>A0A936TBQ7_9ACTN</name>
<dbReference type="Proteomes" id="UP000727993">
    <property type="component" value="Unassembled WGS sequence"/>
</dbReference>